<dbReference type="Gene3D" id="3.40.50.720">
    <property type="entry name" value="NAD(P)-binding Rossmann-like Domain"/>
    <property type="match status" value="1"/>
</dbReference>
<accession>D9W6V5</accession>
<keyword evidence="2" id="KW-1185">Reference proteome</keyword>
<evidence type="ECO:0000313" key="2">
    <source>
        <dbReference type="Proteomes" id="UP000003963"/>
    </source>
</evidence>
<organism evidence="1 2">
    <name type="scientific">Streptomyces himastatinicus ATCC 53653</name>
    <dbReference type="NCBI Taxonomy" id="457427"/>
    <lineage>
        <taxon>Bacteria</taxon>
        <taxon>Bacillati</taxon>
        <taxon>Actinomycetota</taxon>
        <taxon>Actinomycetes</taxon>
        <taxon>Kitasatosporales</taxon>
        <taxon>Streptomycetaceae</taxon>
        <taxon>Streptomyces</taxon>
        <taxon>Streptomyces violaceusniger group</taxon>
    </lineage>
</organism>
<proteinExistence type="predicted"/>
<reference evidence="1 2" key="1">
    <citation type="submission" date="2009-02" db="EMBL/GenBank/DDBJ databases">
        <title>Annotation of Streptomyces hygroscopicus strain ATCC 53653.</title>
        <authorList>
            <consortium name="The Broad Institute Genome Sequencing Platform"/>
            <consortium name="Broad Institute Microbial Sequencing Center"/>
            <person name="Fischbach M."/>
            <person name="Godfrey P."/>
            <person name="Ward D."/>
            <person name="Young S."/>
            <person name="Zeng Q."/>
            <person name="Koehrsen M."/>
            <person name="Alvarado L."/>
            <person name="Berlin A.M."/>
            <person name="Bochicchio J."/>
            <person name="Borenstein D."/>
            <person name="Chapman S.B."/>
            <person name="Chen Z."/>
            <person name="Engels R."/>
            <person name="Freedman E."/>
            <person name="Gellesch M."/>
            <person name="Goldberg J."/>
            <person name="Griggs A."/>
            <person name="Gujja S."/>
            <person name="Heilman E.R."/>
            <person name="Heiman D.I."/>
            <person name="Hepburn T.A."/>
            <person name="Howarth C."/>
            <person name="Jen D."/>
            <person name="Larson L."/>
            <person name="Lewis B."/>
            <person name="Mehta T."/>
            <person name="Park D."/>
            <person name="Pearson M."/>
            <person name="Richards J."/>
            <person name="Roberts A."/>
            <person name="Saif S."/>
            <person name="Shea T.D."/>
            <person name="Shenoy N."/>
            <person name="Sisk P."/>
            <person name="Stolte C."/>
            <person name="Sykes S.N."/>
            <person name="Thomson T."/>
            <person name="Walk T."/>
            <person name="White J."/>
            <person name="Yandava C."/>
            <person name="Straight P."/>
            <person name="Clardy J."/>
            <person name="Hung D."/>
            <person name="Kolter R."/>
            <person name="Mekalanos J."/>
            <person name="Walker S."/>
            <person name="Walsh C.T."/>
            <person name="Wieland-Brown L.C."/>
            <person name="Haas B."/>
            <person name="Nusbaum C."/>
            <person name="Birren B."/>
        </authorList>
    </citation>
    <scope>NUCLEOTIDE SEQUENCE [LARGE SCALE GENOMIC DNA]</scope>
    <source>
        <strain evidence="1 2">ATCC 53653</strain>
    </source>
</reference>
<dbReference type="HOGENOM" id="CLU_169478_0_0_11"/>
<dbReference type="InterPro" id="IPR036291">
    <property type="entry name" value="NAD(P)-bd_dom_sf"/>
</dbReference>
<evidence type="ECO:0000313" key="1">
    <source>
        <dbReference type="EMBL" id="EFL24619.1"/>
    </source>
</evidence>
<dbReference type="Proteomes" id="UP000003963">
    <property type="component" value="Unassembled WGS sequence"/>
</dbReference>
<dbReference type="SUPFAM" id="SSF51735">
    <property type="entry name" value="NAD(P)-binding Rossmann-fold domains"/>
    <property type="match status" value="1"/>
</dbReference>
<protein>
    <submittedName>
        <fullName evidence="1">dTDP-glucose 4,6-dehydratase</fullName>
    </submittedName>
</protein>
<dbReference type="EMBL" id="GG657754">
    <property type="protein sequence ID" value="EFL24619.1"/>
    <property type="molecule type" value="Genomic_DNA"/>
</dbReference>
<gene>
    <name evidence="1" type="ORF">SSOG_04333</name>
</gene>
<sequence>MADAARAAVAALGWPSGAVNVVDDEPAPARDWLPALAAALGAPAPVATTGREGWERGADNTLARRLGWRPDHPTWRTGFHHQRQT</sequence>
<dbReference type="AlphaFoldDB" id="D9W6V5"/>
<name>D9W6V5_9ACTN</name>
<dbReference type="STRING" id="457427.SSOG_04333"/>